<proteinExistence type="predicted"/>
<dbReference type="PATRIC" id="fig|82380.10.peg.1352"/>
<comment type="caution">
    <text evidence="1">The sequence shown here is derived from an EMBL/GenBank/DDBJ whole genome shotgun (WGS) entry which is preliminary data.</text>
</comment>
<name>A0A0F0KTK0_9MICO</name>
<gene>
    <name evidence="1" type="ORF">RN51_01345</name>
</gene>
<reference evidence="1 2" key="1">
    <citation type="submission" date="2015-02" db="EMBL/GenBank/DDBJ databases">
        <title>Draft genome sequences of ten Microbacterium spp. with emphasis on heavy metal contaminated environments.</title>
        <authorList>
            <person name="Corretto E."/>
        </authorList>
    </citation>
    <scope>NUCLEOTIDE SEQUENCE [LARGE SCALE GENOMIC DNA]</scope>
    <source>
        <strain evidence="1 2">BEL163</strain>
    </source>
</reference>
<evidence type="ECO:0000313" key="1">
    <source>
        <dbReference type="EMBL" id="KJL23809.1"/>
    </source>
</evidence>
<dbReference type="RefSeq" id="WP_045263265.1">
    <property type="nucleotide sequence ID" value="NZ_JYIV01000022.1"/>
</dbReference>
<accession>A0A0F0KTK0</accession>
<organism evidence="1 2">
    <name type="scientific">Microbacterium oxydans</name>
    <dbReference type="NCBI Taxonomy" id="82380"/>
    <lineage>
        <taxon>Bacteria</taxon>
        <taxon>Bacillati</taxon>
        <taxon>Actinomycetota</taxon>
        <taxon>Actinomycetes</taxon>
        <taxon>Micrococcales</taxon>
        <taxon>Microbacteriaceae</taxon>
        <taxon>Microbacterium</taxon>
    </lineage>
</organism>
<evidence type="ECO:0000313" key="2">
    <source>
        <dbReference type="Proteomes" id="UP000033725"/>
    </source>
</evidence>
<dbReference type="AlphaFoldDB" id="A0A0F0KTK0"/>
<sequence length="73" mass="8150">MNDDNTYLRAVIASNRDAERAAIEEKKNFTEWTEADIAKALDPHNAEARRLTSAPTQNPEVERLAGLLGDILK</sequence>
<dbReference type="OrthoDB" id="9893301at2"/>
<protein>
    <submittedName>
        <fullName evidence="1">Uncharacterized protein</fullName>
    </submittedName>
</protein>
<dbReference type="EMBL" id="JYIV01000022">
    <property type="protein sequence ID" value="KJL23809.1"/>
    <property type="molecule type" value="Genomic_DNA"/>
</dbReference>
<dbReference type="Proteomes" id="UP000033725">
    <property type="component" value="Unassembled WGS sequence"/>
</dbReference>